<dbReference type="GO" id="GO:0006520">
    <property type="term" value="P:amino acid metabolic process"/>
    <property type="evidence" value="ECO:0007669"/>
    <property type="project" value="InterPro"/>
</dbReference>
<dbReference type="Gene3D" id="2.30.170.30">
    <property type="entry name" value="ethanolamine ammonia-lyase heavy chain domain like"/>
    <property type="match status" value="1"/>
</dbReference>
<keyword evidence="2" id="KW-1185">Reference proteome</keyword>
<dbReference type="PANTHER" id="PTHR39329:SF1">
    <property type="entry name" value="ETHANOLAMINE AMMONIA-LYASE LARGE SUBUNIT"/>
    <property type="match status" value="1"/>
</dbReference>
<evidence type="ECO:0000313" key="1">
    <source>
        <dbReference type="EMBL" id="RLP79609.1"/>
    </source>
</evidence>
<name>A0A3L7AGU9_9HYPH</name>
<dbReference type="GO" id="GO:0005829">
    <property type="term" value="C:cytosol"/>
    <property type="evidence" value="ECO:0007669"/>
    <property type="project" value="TreeGrafter"/>
</dbReference>
<dbReference type="GO" id="GO:0009350">
    <property type="term" value="C:ethanolamine ammonia-lyase complex"/>
    <property type="evidence" value="ECO:0007669"/>
    <property type="project" value="TreeGrafter"/>
</dbReference>
<dbReference type="Pfam" id="PF05985">
    <property type="entry name" value="EutC"/>
    <property type="match status" value="1"/>
</dbReference>
<dbReference type="PANTHER" id="PTHR39329">
    <property type="entry name" value="ETHANOLAMINE AMMONIA-LYASE HEAVY CHAIN"/>
    <property type="match status" value="1"/>
</dbReference>
<proteinExistence type="predicted"/>
<reference evidence="1 2" key="1">
    <citation type="submission" date="2018-10" db="EMBL/GenBank/DDBJ databases">
        <title>Xanthobacter tagetidis genome sequencing and assembly.</title>
        <authorList>
            <person name="Maclea K.S."/>
            <person name="Goen A.E."/>
            <person name="Fatima S.A."/>
        </authorList>
    </citation>
    <scope>NUCLEOTIDE SEQUENCE [LARGE SCALE GENOMIC DNA]</scope>
    <source>
        <strain evidence="1 2">ATCC 700314</strain>
    </source>
</reference>
<dbReference type="Gene3D" id="3.40.50.11240">
    <property type="entry name" value="Ethanolamine ammonia-lyase light chain (EutC)"/>
    <property type="match status" value="1"/>
</dbReference>
<dbReference type="GO" id="GO:0046336">
    <property type="term" value="P:ethanolamine catabolic process"/>
    <property type="evidence" value="ECO:0007669"/>
    <property type="project" value="TreeGrafter"/>
</dbReference>
<dbReference type="Pfam" id="PF06751">
    <property type="entry name" value="EutB"/>
    <property type="match status" value="1"/>
</dbReference>
<organism evidence="1 2">
    <name type="scientific">Xanthobacter tagetidis</name>
    <dbReference type="NCBI Taxonomy" id="60216"/>
    <lineage>
        <taxon>Bacteria</taxon>
        <taxon>Pseudomonadati</taxon>
        <taxon>Pseudomonadota</taxon>
        <taxon>Alphaproteobacteria</taxon>
        <taxon>Hyphomicrobiales</taxon>
        <taxon>Xanthobacteraceae</taxon>
        <taxon>Xanthobacter</taxon>
    </lineage>
</organism>
<dbReference type="Proteomes" id="UP000269692">
    <property type="component" value="Unassembled WGS sequence"/>
</dbReference>
<gene>
    <name evidence="1" type="ORF">D9R14_08090</name>
</gene>
<dbReference type="GO" id="GO:0008851">
    <property type="term" value="F:ethanolamine ammonia-lyase activity"/>
    <property type="evidence" value="ECO:0007669"/>
    <property type="project" value="InterPro"/>
</dbReference>
<comment type="caution">
    <text evidence="1">The sequence shown here is derived from an EMBL/GenBank/DDBJ whole genome shotgun (WGS) entry which is preliminary data.</text>
</comment>
<dbReference type="InterPro" id="IPR013785">
    <property type="entry name" value="Aldolase_TIM"/>
</dbReference>
<dbReference type="InterPro" id="IPR009246">
    <property type="entry name" value="EutC"/>
</dbReference>
<sequence length="728" mass="77764">MGPLTPFSDIDVPAPQPDATYRVRLLHRDFAFTGLKALLGAADHPKAGDRLAGLAARDEVEREAARTALSSLTVQHLFDRPLTDADGRVDDVMRANYQIDAAAFADIAPLTLGALKDLLLKARPAEVRRIGLGLTGVMAAALAKIMDVHELVLVAKKAKRSATARTLVGATGTLSSRLQPNHPTDDLSCVTALVYTGLSMGAGDALIGLNPAVDTLENVSAILAHLDRLRRQTGAPTQICVLAHIKTQLAALAAGAPVEIMFQSLAGTERTLTQEFDVTIALLDEAYAAMAAGGPLGPDCQFMYFETGQGSELTYAKHDGIDMATCEALCYGLARRYDPFMVNNVTGFIGPETHRDNFEMIVSNLQDHFMGKLLGLPMGMAPCYTLHSEITMEGQQVATGLLAAAGANFFMEVYLSTDRMLAYFDTSGHDDQTLREIHGLKPAPDFLAWALARGIFTEEDGEVVRGPNWGDPRLFCANEIEFERLARTVPGAHGFENAGPRPADTVSRAVKANLAIAREAIHADLDPARLGGIAFRRIASRAHDRAAHLSHPDIGADLDAADLAHLRPEHRDVQIVVSDGLSAEAIHANVPDLVPVLLEGLERSGARLGVPVLVPFGRVKVAEPIGDALGARVVVTLIGERPGGDARASRSMSAYLAFRIADEETRARAAAFSGNPAIRYEYSVISNIYDGGLPPVEAAGVIIEKVLQILAHKAAGNRLESLLATRAA</sequence>
<keyword evidence="1" id="KW-0456">Lyase</keyword>
<dbReference type="EMBL" id="RCTF01000005">
    <property type="protein sequence ID" value="RLP79609.1"/>
    <property type="molecule type" value="Genomic_DNA"/>
</dbReference>
<dbReference type="Gene3D" id="1.10.220.70">
    <property type="entry name" value="lyase"/>
    <property type="match status" value="1"/>
</dbReference>
<accession>A0A3L7AGU9</accession>
<evidence type="ECO:0000313" key="2">
    <source>
        <dbReference type="Proteomes" id="UP000269692"/>
    </source>
</evidence>
<dbReference type="InterPro" id="IPR044941">
    <property type="entry name" value="EutB_N_sf"/>
</dbReference>
<dbReference type="InterPro" id="IPR042251">
    <property type="entry name" value="EutC_C"/>
</dbReference>
<protein>
    <submittedName>
        <fullName evidence="1">Ethanolamine ammonia-lyase</fullName>
    </submittedName>
</protein>
<dbReference type="RefSeq" id="WP_121622819.1">
    <property type="nucleotide sequence ID" value="NZ_JACIIW010000001.1"/>
</dbReference>
<dbReference type="Gene3D" id="3.20.20.70">
    <property type="entry name" value="Aldolase class I"/>
    <property type="match status" value="1"/>
</dbReference>
<dbReference type="AlphaFoldDB" id="A0A3L7AGU9"/>
<dbReference type="InterPro" id="IPR010628">
    <property type="entry name" value="EutB"/>
</dbReference>
<dbReference type="OrthoDB" id="9770909at2"/>
<dbReference type="InterPro" id="IPR044939">
    <property type="entry name" value="EutB_dom_2_sf"/>
</dbReference>